<dbReference type="InterPro" id="IPR002350">
    <property type="entry name" value="Kazal_dom"/>
</dbReference>
<dbReference type="SMART" id="SM00280">
    <property type="entry name" value="KAZAL"/>
    <property type="match status" value="2"/>
</dbReference>
<organism evidence="6 7">
    <name type="scientific">Pocillopora meandrina</name>
    <dbReference type="NCBI Taxonomy" id="46732"/>
    <lineage>
        <taxon>Eukaryota</taxon>
        <taxon>Metazoa</taxon>
        <taxon>Cnidaria</taxon>
        <taxon>Anthozoa</taxon>
        <taxon>Hexacorallia</taxon>
        <taxon>Scleractinia</taxon>
        <taxon>Astrocoeniina</taxon>
        <taxon>Pocilloporidae</taxon>
        <taxon>Pocillopora</taxon>
    </lineage>
</organism>
<dbReference type="EMBL" id="CALNXJ010000008">
    <property type="protein sequence ID" value="CAH3045449.1"/>
    <property type="molecule type" value="Genomic_DNA"/>
</dbReference>
<evidence type="ECO:0000256" key="4">
    <source>
        <dbReference type="SAM" id="SignalP"/>
    </source>
</evidence>
<evidence type="ECO:0000256" key="2">
    <source>
        <dbReference type="ARBA" id="ARBA00023157"/>
    </source>
</evidence>
<evidence type="ECO:0000256" key="3">
    <source>
        <dbReference type="ARBA" id="ARBA00023180"/>
    </source>
</evidence>
<evidence type="ECO:0000256" key="1">
    <source>
        <dbReference type="ARBA" id="ARBA00022729"/>
    </source>
</evidence>
<proteinExistence type="predicted"/>
<dbReference type="InterPro" id="IPR042307">
    <property type="entry name" value="Reeler_sf"/>
</dbReference>
<keyword evidence="2" id="KW-1015">Disulfide bond</keyword>
<dbReference type="AlphaFoldDB" id="A0AAU9W523"/>
<dbReference type="CDD" id="cd00104">
    <property type="entry name" value="KAZAL_FS"/>
    <property type="match status" value="2"/>
</dbReference>
<dbReference type="GO" id="GO:0005518">
    <property type="term" value="F:collagen binding"/>
    <property type="evidence" value="ECO:0007669"/>
    <property type="project" value="TreeGrafter"/>
</dbReference>
<feature type="domain" description="Kazal-like" evidence="5">
    <location>
        <begin position="273"/>
        <end position="325"/>
    </location>
</feature>
<dbReference type="PROSITE" id="PS51465">
    <property type="entry name" value="KAZAL_2"/>
    <property type="match status" value="2"/>
</dbReference>
<dbReference type="GO" id="GO:0050840">
    <property type="term" value="F:extracellular matrix binding"/>
    <property type="evidence" value="ECO:0007669"/>
    <property type="project" value="TreeGrafter"/>
</dbReference>
<dbReference type="Gene3D" id="3.30.60.30">
    <property type="match status" value="2"/>
</dbReference>
<dbReference type="GO" id="GO:0005509">
    <property type="term" value="F:calcium ion binding"/>
    <property type="evidence" value="ECO:0007669"/>
    <property type="project" value="TreeGrafter"/>
</dbReference>
<dbReference type="GO" id="GO:0005615">
    <property type="term" value="C:extracellular space"/>
    <property type="evidence" value="ECO:0007669"/>
    <property type="project" value="TreeGrafter"/>
</dbReference>
<feature type="chain" id="PRO_5043998364" description="Kazal-like domain-containing protein" evidence="4">
    <location>
        <begin position="23"/>
        <end position="350"/>
    </location>
</feature>
<evidence type="ECO:0000313" key="6">
    <source>
        <dbReference type="EMBL" id="CAH3045449.1"/>
    </source>
</evidence>
<keyword evidence="7" id="KW-1185">Reference proteome</keyword>
<evidence type="ECO:0000259" key="5">
    <source>
        <dbReference type="PROSITE" id="PS51465"/>
    </source>
</evidence>
<reference evidence="6 7" key="1">
    <citation type="submission" date="2022-05" db="EMBL/GenBank/DDBJ databases">
        <authorList>
            <consortium name="Genoscope - CEA"/>
            <person name="William W."/>
        </authorList>
    </citation>
    <scope>NUCLEOTIDE SEQUENCE [LARGE SCALE GENOMIC DNA]</scope>
</reference>
<dbReference type="InterPro" id="IPR036058">
    <property type="entry name" value="Kazal_dom_sf"/>
</dbReference>
<dbReference type="Proteomes" id="UP001159428">
    <property type="component" value="Unassembled WGS sequence"/>
</dbReference>
<dbReference type="InterPro" id="IPR002861">
    <property type="entry name" value="Reeler_dom"/>
</dbReference>
<keyword evidence="3" id="KW-0325">Glycoprotein</keyword>
<gene>
    <name evidence="6" type="ORF">PMEA_00033559</name>
</gene>
<evidence type="ECO:0000313" key="7">
    <source>
        <dbReference type="Proteomes" id="UP001159428"/>
    </source>
</evidence>
<accession>A0AAU9W523</accession>
<dbReference type="CDD" id="cd08544">
    <property type="entry name" value="Reeler"/>
    <property type="match status" value="1"/>
</dbReference>
<sequence length="350" mass="39013">MKLHVYLSSSLVTLSLYAWVDCANVPSCAHMRSWFPRTPPSDISENVPYLLTIDGHAEDGYLPGSSHTIYLNGSKTFFGFIVYAENSVKNYTNGHFVKEDLPLGVEEVSCGDLYIVQNSTSSGNWTSVKMLWKAPHMGHVAGNITFRASVLENRNPLVYYEGFTAHLKYQCPLRECEQCVTDRYKTDSYGCHTCQCKKIAKCKKIKHLNYVFDCNVYNHSVFSKIIFVIVISAVNAPVCGTDGITYDNKCKMNRQSCVKESSITVQYEGKCGSAARDECNKHCSKDYRPVCGTNGKSYNNECHIRGSACTDGINVTVAYRGECNELAPGVQLLQQSEIVNKVMVAAAERK</sequence>
<dbReference type="Pfam" id="PF00050">
    <property type="entry name" value="Kazal_1"/>
    <property type="match status" value="1"/>
</dbReference>
<comment type="caution">
    <text evidence="6">The sequence shown here is derived from an EMBL/GenBank/DDBJ whole genome shotgun (WGS) entry which is preliminary data.</text>
</comment>
<keyword evidence="1 4" id="KW-0732">Signal</keyword>
<name>A0AAU9W523_9CNID</name>
<dbReference type="Gene3D" id="2.60.40.4060">
    <property type="entry name" value="Reeler domain"/>
    <property type="match status" value="1"/>
</dbReference>
<dbReference type="Pfam" id="PF02014">
    <property type="entry name" value="Reeler"/>
    <property type="match status" value="1"/>
</dbReference>
<feature type="signal peptide" evidence="4">
    <location>
        <begin position="1"/>
        <end position="22"/>
    </location>
</feature>
<dbReference type="PANTHER" id="PTHR13866">
    <property type="entry name" value="SPARC OSTEONECTIN"/>
    <property type="match status" value="1"/>
</dbReference>
<dbReference type="PANTHER" id="PTHR13866:SF14">
    <property type="entry name" value="BM-40"/>
    <property type="match status" value="1"/>
</dbReference>
<dbReference type="Pfam" id="PF07648">
    <property type="entry name" value="Kazal_2"/>
    <property type="match status" value="1"/>
</dbReference>
<dbReference type="SUPFAM" id="SSF100895">
    <property type="entry name" value="Kazal-type serine protease inhibitors"/>
    <property type="match status" value="2"/>
</dbReference>
<feature type="domain" description="Kazal-like" evidence="5">
    <location>
        <begin position="208"/>
        <end position="272"/>
    </location>
</feature>
<protein>
    <recommendedName>
        <fullName evidence="5">Kazal-like domain-containing protein</fullName>
    </recommendedName>
</protein>